<dbReference type="InterPro" id="IPR022789">
    <property type="entry name" value="ParD"/>
</dbReference>
<dbReference type="RefSeq" id="WP_100919808.1">
    <property type="nucleotide sequence ID" value="NZ_CP020370.1"/>
</dbReference>
<dbReference type="Gene3D" id="6.10.10.120">
    <property type="entry name" value="Antitoxin ParD1-like"/>
    <property type="match status" value="1"/>
</dbReference>
<keyword evidence="3" id="KW-1277">Toxin-antitoxin system</keyword>
<evidence type="ECO:0000256" key="3">
    <source>
        <dbReference type="ARBA" id="ARBA00022649"/>
    </source>
</evidence>
<dbReference type="NCBIfam" id="TIGR02606">
    <property type="entry name" value="antidote_CC2985"/>
    <property type="match status" value="1"/>
</dbReference>
<comment type="function">
    <text evidence="4">Antitoxin component of a type II toxin-antitoxin (TA) system. Neutralizes the effect of toxin ParE.</text>
</comment>
<dbReference type="GO" id="GO:0006355">
    <property type="term" value="P:regulation of DNA-templated transcription"/>
    <property type="evidence" value="ECO:0007669"/>
    <property type="project" value="InterPro"/>
</dbReference>
<dbReference type="Proteomes" id="UP000232638">
    <property type="component" value="Chromosome"/>
</dbReference>
<dbReference type="AlphaFoldDB" id="A0A2K8U8X8"/>
<reference evidence="5 6" key="1">
    <citation type="submission" date="2017-03" db="EMBL/GenBank/DDBJ databases">
        <title>Complete genome sequence of Candidatus 'Thiodictyon syntrophicum' sp. nov. strain Cad16T, a photolithoautotroph purple sulfur bacterium isolated from an alpine meromictic lake.</title>
        <authorList>
            <person name="Luedin S.M."/>
            <person name="Pothier J.F."/>
            <person name="Danza F."/>
            <person name="Storelli N."/>
            <person name="Wittwer M."/>
            <person name="Tonolla M."/>
        </authorList>
    </citation>
    <scope>NUCLEOTIDE SEQUENCE [LARGE SCALE GENOMIC DNA]</scope>
    <source>
        <strain evidence="5 6">Cad16T</strain>
    </source>
</reference>
<dbReference type="InterPro" id="IPR010985">
    <property type="entry name" value="Ribbon_hlx_hlx"/>
</dbReference>
<dbReference type="PANTHER" id="PTHR36582">
    <property type="entry name" value="ANTITOXIN PARD"/>
    <property type="match status" value="1"/>
</dbReference>
<gene>
    <name evidence="5" type="ORF">THSYN_14625</name>
</gene>
<dbReference type="KEGG" id="tsy:THSYN_14625"/>
<evidence type="ECO:0000313" key="5">
    <source>
        <dbReference type="EMBL" id="AUB82058.1"/>
    </source>
</evidence>
<evidence type="ECO:0000256" key="2">
    <source>
        <dbReference type="ARBA" id="ARBA00017940"/>
    </source>
</evidence>
<dbReference type="SUPFAM" id="SSF47598">
    <property type="entry name" value="Ribbon-helix-helix"/>
    <property type="match status" value="1"/>
</dbReference>
<evidence type="ECO:0000313" key="6">
    <source>
        <dbReference type="Proteomes" id="UP000232638"/>
    </source>
</evidence>
<dbReference type="EMBL" id="CP020370">
    <property type="protein sequence ID" value="AUB82058.1"/>
    <property type="molecule type" value="Genomic_DNA"/>
</dbReference>
<accession>A0A2K8U8X8</accession>
<keyword evidence="6" id="KW-1185">Reference proteome</keyword>
<protein>
    <recommendedName>
        <fullName evidence="2">Antitoxin ParD</fullName>
    </recommendedName>
</protein>
<dbReference type="InterPro" id="IPR038296">
    <property type="entry name" value="ParD_sf"/>
</dbReference>
<name>A0A2K8U8X8_9GAMM</name>
<dbReference type="PANTHER" id="PTHR36582:SF2">
    <property type="entry name" value="ANTITOXIN PARD"/>
    <property type="match status" value="1"/>
</dbReference>
<dbReference type="Pfam" id="PF03693">
    <property type="entry name" value="ParD_antitoxin"/>
    <property type="match status" value="1"/>
</dbReference>
<sequence length="86" mass="9781">MNISLTPHLENLVKGKVESGRYNSASEVMRDALRLLEERDQLRDLRLEELRREIQQGIDSGAATPLDIREIKARGRRRLAAQDGQG</sequence>
<dbReference type="OrthoDB" id="9815501at2"/>
<comment type="similarity">
    <text evidence="1">Belongs to the ParD antitoxin family.</text>
</comment>
<evidence type="ECO:0000256" key="1">
    <source>
        <dbReference type="ARBA" id="ARBA00008580"/>
    </source>
</evidence>
<proteinExistence type="inferred from homology"/>
<organism evidence="5 6">
    <name type="scientific">Candidatus Thiodictyon syntrophicum</name>
    <dbReference type="NCBI Taxonomy" id="1166950"/>
    <lineage>
        <taxon>Bacteria</taxon>
        <taxon>Pseudomonadati</taxon>
        <taxon>Pseudomonadota</taxon>
        <taxon>Gammaproteobacteria</taxon>
        <taxon>Chromatiales</taxon>
        <taxon>Chromatiaceae</taxon>
        <taxon>Thiodictyon</taxon>
    </lineage>
</organism>
<evidence type="ECO:0000256" key="4">
    <source>
        <dbReference type="ARBA" id="ARBA00037106"/>
    </source>
</evidence>